<dbReference type="InterPro" id="IPR029055">
    <property type="entry name" value="Ntn_hydrolases_N"/>
</dbReference>
<protein>
    <recommendedName>
        <fullName evidence="2">asparagine synthase (glutamine-hydrolyzing)</fullName>
        <ecNumber evidence="2">6.3.5.4</ecNumber>
    </recommendedName>
</protein>
<feature type="region of interest" description="Disordered" evidence="10">
    <location>
        <begin position="801"/>
        <end position="834"/>
    </location>
</feature>
<evidence type="ECO:0000256" key="10">
    <source>
        <dbReference type="SAM" id="MobiDB-lite"/>
    </source>
</evidence>
<keyword evidence="8" id="KW-0315">Glutamine amidotransferase</keyword>
<dbReference type="PANTHER" id="PTHR11772:SF2">
    <property type="entry name" value="ASPARAGINE SYNTHETASE [GLUTAMINE-HYDROLYZING]"/>
    <property type="match status" value="1"/>
</dbReference>
<evidence type="ECO:0000256" key="1">
    <source>
        <dbReference type="ARBA" id="ARBA00005187"/>
    </source>
</evidence>
<keyword evidence="5" id="KW-0547">Nucleotide-binding</keyword>
<evidence type="ECO:0000313" key="12">
    <source>
        <dbReference type="EMBL" id="KAK9865521.1"/>
    </source>
</evidence>
<dbReference type="InterPro" id="IPR033738">
    <property type="entry name" value="AsnB_N"/>
</dbReference>
<dbReference type="GO" id="GO:0005524">
    <property type="term" value="F:ATP binding"/>
    <property type="evidence" value="ECO:0007669"/>
    <property type="project" value="UniProtKB-KW"/>
</dbReference>
<keyword evidence="13" id="KW-1185">Reference proteome</keyword>
<gene>
    <name evidence="12" type="ORF">WJX84_010217</name>
</gene>
<dbReference type="InterPro" id="IPR014729">
    <property type="entry name" value="Rossmann-like_a/b/a_fold"/>
</dbReference>
<evidence type="ECO:0000256" key="9">
    <source>
        <dbReference type="ARBA" id="ARBA00048741"/>
    </source>
</evidence>
<feature type="region of interest" description="Disordered" evidence="10">
    <location>
        <begin position="645"/>
        <end position="681"/>
    </location>
</feature>
<proteinExistence type="predicted"/>
<evidence type="ECO:0000256" key="7">
    <source>
        <dbReference type="ARBA" id="ARBA00022888"/>
    </source>
</evidence>
<sequence>MCGILAALLCGGSPEANRRSVLRATKLQRHRGPDASAVYQTAKGNNLFAFERLNIIDPSDSGKQPFILERPQGRLVWALNSEIYNHEAIKADQLAGVPIVKNSKSDSAIIGHMYEKMGGGPELWNALDGIFACVLLDEATGDFTVARDPMGICSLYWGRGQDGSYWFSSEMKGLQHACVSFGYFPPGHVFSSRTGQMERFYKPVWAEPDYHPTNALDLTAIREGFITSVVKRLMSDAPLAVLLSGGLDSSLVAAVAVRHLKEAKNTYSTNKRLHTFSIGIEGAPDLLAARSVAQHLGTHHHEFHFTVQEGLDALYDLIFHIESYEQVRAAVPMYLLARRIKALGIKVVLSGEGADEVFGGYLYFHKAPSPEEFHKETVRKTMRLHQWDVLRANKAPFAFGVESRVPFLDRAFLDTCMTVDSAEKMISMADRPDGKHPRMEKYILRKAFDLPHDPYLPDHVLYRQKEQFSDGVGYDWVNGLKAFADKEVTAEMWESRQSRFPEHTPTNKEYYLLRSMFEEHFPSKSALDTVPKGLSIACSTPEAISWDPSWAGSHEISGRAMRNVHESAEGFAHNTARAGPPSAAAQLPSNDAVEATMMAAATAVSSAEAVLPDEASKAPAEEKVIKRTASGRRIGSGIQHWAPRMSIDINGDGDESARHSFDEDSGEEEEGKPVVETDAYSRLGTDVSHFAPRYSSDMEATAGNGSLAHLAPRLEPNAARRAAARRPAVAAASIRGSQPQVEATDRGQDGRAAAYKDPFGTDVSHWDASSRLSGDWATAQDAEGIDTSLLSAVAKLRLAPGDEADPEAPEAPFEHFSPKVSKEHPVSLSVDGSR</sequence>
<dbReference type="InterPro" id="IPR017932">
    <property type="entry name" value="GATase_2_dom"/>
</dbReference>
<evidence type="ECO:0000256" key="6">
    <source>
        <dbReference type="ARBA" id="ARBA00022840"/>
    </source>
</evidence>
<dbReference type="Pfam" id="PF13537">
    <property type="entry name" value="GATase_7"/>
    <property type="match status" value="1"/>
</dbReference>
<keyword evidence="4" id="KW-0028">Amino-acid biosynthesis</keyword>
<comment type="catalytic activity">
    <reaction evidence="9">
        <text>L-aspartate + L-glutamine + ATP + H2O = L-asparagine + L-glutamate + AMP + diphosphate + H(+)</text>
        <dbReference type="Rhea" id="RHEA:12228"/>
        <dbReference type="ChEBI" id="CHEBI:15377"/>
        <dbReference type="ChEBI" id="CHEBI:15378"/>
        <dbReference type="ChEBI" id="CHEBI:29985"/>
        <dbReference type="ChEBI" id="CHEBI:29991"/>
        <dbReference type="ChEBI" id="CHEBI:30616"/>
        <dbReference type="ChEBI" id="CHEBI:33019"/>
        <dbReference type="ChEBI" id="CHEBI:58048"/>
        <dbReference type="ChEBI" id="CHEBI:58359"/>
        <dbReference type="ChEBI" id="CHEBI:456215"/>
        <dbReference type="EC" id="6.3.5.4"/>
    </reaction>
</comment>
<dbReference type="SUPFAM" id="SSF52402">
    <property type="entry name" value="Adenine nucleotide alpha hydrolases-like"/>
    <property type="match status" value="1"/>
</dbReference>
<name>A0AAW1T975_9CHLO</name>
<dbReference type="EC" id="6.3.5.4" evidence="2"/>
<dbReference type="GO" id="GO:0004066">
    <property type="term" value="F:asparagine synthase (glutamine-hydrolyzing) activity"/>
    <property type="evidence" value="ECO:0007669"/>
    <property type="project" value="UniProtKB-EC"/>
</dbReference>
<feature type="region of interest" description="Disordered" evidence="10">
    <location>
        <begin position="730"/>
        <end position="749"/>
    </location>
</feature>
<feature type="compositionally biased region" description="Basic and acidic residues" evidence="10">
    <location>
        <begin position="812"/>
        <end position="825"/>
    </location>
</feature>
<dbReference type="Gene3D" id="3.40.50.620">
    <property type="entry name" value="HUPs"/>
    <property type="match status" value="1"/>
</dbReference>
<accession>A0AAW1T975</accession>
<dbReference type="GO" id="GO:0005829">
    <property type="term" value="C:cytosol"/>
    <property type="evidence" value="ECO:0007669"/>
    <property type="project" value="TreeGrafter"/>
</dbReference>
<dbReference type="NCBIfam" id="TIGR01536">
    <property type="entry name" value="asn_synth_AEB"/>
    <property type="match status" value="1"/>
</dbReference>
<evidence type="ECO:0000313" key="13">
    <source>
        <dbReference type="Proteomes" id="UP001485043"/>
    </source>
</evidence>
<keyword evidence="7" id="KW-0061">Asparagine biosynthesis</keyword>
<dbReference type="Pfam" id="PF00733">
    <property type="entry name" value="Asn_synthase"/>
    <property type="match status" value="1"/>
</dbReference>
<dbReference type="PANTHER" id="PTHR11772">
    <property type="entry name" value="ASPARAGINE SYNTHETASE"/>
    <property type="match status" value="1"/>
</dbReference>
<dbReference type="EMBL" id="JALJOV010000241">
    <property type="protein sequence ID" value="KAK9865521.1"/>
    <property type="molecule type" value="Genomic_DNA"/>
</dbReference>
<feature type="domain" description="Glutamine amidotransferase type-2" evidence="11">
    <location>
        <begin position="2"/>
        <end position="195"/>
    </location>
</feature>
<keyword evidence="6" id="KW-0067">ATP-binding</keyword>
<dbReference type="SUPFAM" id="SSF56235">
    <property type="entry name" value="N-terminal nucleophile aminohydrolases (Ntn hydrolases)"/>
    <property type="match status" value="1"/>
</dbReference>
<evidence type="ECO:0000256" key="3">
    <source>
        <dbReference type="ARBA" id="ARBA00022598"/>
    </source>
</evidence>
<dbReference type="CDD" id="cd00712">
    <property type="entry name" value="AsnB"/>
    <property type="match status" value="1"/>
</dbReference>
<dbReference type="PROSITE" id="PS51278">
    <property type="entry name" value="GATASE_TYPE_2"/>
    <property type="match status" value="1"/>
</dbReference>
<comment type="caution">
    <text evidence="12">The sequence shown here is derived from an EMBL/GenBank/DDBJ whole genome shotgun (WGS) entry which is preliminary data.</text>
</comment>
<keyword evidence="3" id="KW-0436">Ligase</keyword>
<dbReference type="Proteomes" id="UP001485043">
    <property type="component" value="Unassembled WGS sequence"/>
</dbReference>
<evidence type="ECO:0000256" key="5">
    <source>
        <dbReference type="ARBA" id="ARBA00022741"/>
    </source>
</evidence>
<dbReference type="NCBIfam" id="NF006949">
    <property type="entry name" value="PRK09431.1"/>
    <property type="match status" value="1"/>
</dbReference>
<dbReference type="GO" id="GO:0006529">
    <property type="term" value="P:asparagine biosynthetic process"/>
    <property type="evidence" value="ECO:0007669"/>
    <property type="project" value="UniProtKB-KW"/>
</dbReference>
<evidence type="ECO:0000256" key="4">
    <source>
        <dbReference type="ARBA" id="ARBA00022605"/>
    </source>
</evidence>
<dbReference type="InterPro" id="IPR001962">
    <property type="entry name" value="Asn_synthase"/>
</dbReference>
<dbReference type="InterPro" id="IPR006426">
    <property type="entry name" value="Asn_synth_AEB"/>
</dbReference>
<dbReference type="FunFam" id="3.40.50.620:FF:000031">
    <property type="entry name" value="Asparagine synthase B"/>
    <property type="match status" value="1"/>
</dbReference>
<reference evidence="12 13" key="1">
    <citation type="journal article" date="2024" name="Nat. Commun.">
        <title>Phylogenomics reveals the evolutionary origins of lichenization in chlorophyte algae.</title>
        <authorList>
            <person name="Puginier C."/>
            <person name="Libourel C."/>
            <person name="Otte J."/>
            <person name="Skaloud P."/>
            <person name="Haon M."/>
            <person name="Grisel S."/>
            <person name="Petersen M."/>
            <person name="Berrin J.G."/>
            <person name="Delaux P.M."/>
            <person name="Dal Grande F."/>
            <person name="Keller J."/>
        </authorList>
    </citation>
    <scope>NUCLEOTIDE SEQUENCE [LARGE SCALE GENOMIC DNA]</scope>
    <source>
        <strain evidence="12 13">SAG 2523</strain>
    </source>
</reference>
<organism evidence="12 13">
    <name type="scientific">Apatococcus fuscideae</name>
    <dbReference type="NCBI Taxonomy" id="2026836"/>
    <lineage>
        <taxon>Eukaryota</taxon>
        <taxon>Viridiplantae</taxon>
        <taxon>Chlorophyta</taxon>
        <taxon>core chlorophytes</taxon>
        <taxon>Trebouxiophyceae</taxon>
        <taxon>Chlorellales</taxon>
        <taxon>Chlorellaceae</taxon>
        <taxon>Apatococcus</taxon>
    </lineage>
</organism>
<comment type="pathway">
    <text evidence="1">Amino-acid biosynthesis; L-asparagine biosynthesis; L-asparagine from L-aspartate (L-Gln route): step 1/1.</text>
</comment>
<dbReference type="AlphaFoldDB" id="A0AAW1T975"/>
<dbReference type="InterPro" id="IPR050795">
    <property type="entry name" value="Asn_Synthetase"/>
</dbReference>
<evidence type="ECO:0000256" key="2">
    <source>
        <dbReference type="ARBA" id="ARBA00012737"/>
    </source>
</evidence>
<evidence type="ECO:0000259" key="11">
    <source>
        <dbReference type="PROSITE" id="PS51278"/>
    </source>
</evidence>
<dbReference type="CDD" id="cd01991">
    <property type="entry name" value="Asn_synthase_B_C"/>
    <property type="match status" value="1"/>
</dbReference>
<evidence type="ECO:0000256" key="8">
    <source>
        <dbReference type="ARBA" id="ARBA00022962"/>
    </source>
</evidence>
<dbReference type="Gene3D" id="3.60.20.10">
    <property type="entry name" value="Glutamine Phosphoribosylpyrophosphate, subunit 1, domain 1"/>
    <property type="match status" value="1"/>
</dbReference>